<dbReference type="RefSeq" id="WP_062686803.1">
    <property type="nucleotide sequence ID" value="NZ_KQ758648.1"/>
</dbReference>
<dbReference type="InterPro" id="IPR014001">
    <property type="entry name" value="Helicase_ATP-bd"/>
</dbReference>
<evidence type="ECO:0000313" key="4">
    <source>
        <dbReference type="Proteomes" id="UP000053681"/>
    </source>
</evidence>
<dbReference type="SUPFAM" id="SSF52540">
    <property type="entry name" value="P-loop containing nucleoside triphosphate hydrolases"/>
    <property type="match status" value="2"/>
</dbReference>
<dbReference type="GO" id="GO:0004519">
    <property type="term" value="F:endonuclease activity"/>
    <property type="evidence" value="ECO:0007669"/>
    <property type="project" value="UniProtKB-KW"/>
</dbReference>
<sequence>MNLHLQLQQALQECERLQKENTYLKQLVQKMTIQQKKTENQIDINKVITNQSSPEEKVHLFRSLFRGRNDVFAKRWESKSGRSGYSPSCVNEWHPKLCRKPQIKCSNCTHRILMNLSDQVIYDHLSGKHTAGLYPLLDDDTCWFLAIDFDKQNWKDDVYAFVQVCKEYHIPCNIERSRSGNGAHVWIFFQESITASLARKLGMNLLSKTLETRYEVGMDSYDRLFPNQDTLPKGGFGNLIALPLQQQARVNSNSIFVDETFTPYPDQWIYLSSIRKMSKIDVQKVIKQDDSTIIRETISGQILPKQMTVDLKNGIHIPKEGIPSFLLSKIARLAAFNNPEFYKAQANRMSTHRIPRIINCTVDETTQFVLPRGCFEDLQKLLQEHSVHVGTANQRYEGNQIEVTFHGTLTSQQQEAISELLTHDNGILSATTGFGKTVTAAALIAARKVNTLIIVHRTQLMQQWMEQLSTFFDIPLKSIGQIGGGKNRSTGIIDVATIQSLNHKGQIDALVTQYGQIIVDECHHISAFSFEQVLKNVRARYVHGLTATPIRKDGLHPIIYMQCGPIRYKNDAKVQAKIRPFVHRFIPKHTTFSTEKTKIQDIYSELSTTTQRNLLLFNDVLQVLGEGRSPLVLTERVEHVEELHRRFKGFAKNIIILSGSMKKKERQQELHRLVEIQDDSELLVIATGKYIGEGFDYSRLDTLFLAMPISWKGTLQQYVGRLHRTHANKQEVRVYDYVDYNVPVLKKMYEKRLTGYRTMGYTLDDNPSSSAEQMRLF</sequence>
<dbReference type="InterPro" id="IPR006935">
    <property type="entry name" value="Helicase/UvrB_N"/>
</dbReference>
<dbReference type="Gene3D" id="3.40.50.300">
    <property type="entry name" value="P-loop containing nucleotide triphosphate hydrolases"/>
    <property type="match status" value="2"/>
</dbReference>
<dbReference type="Pfam" id="PF22548">
    <property type="entry name" value="AEP-TOTE"/>
    <property type="match status" value="1"/>
</dbReference>
<dbReference type="SMART" id="SM00487">
    <property type="entry name" value="DEXDc"/>
    <property type="match status" value="1"/>
</dbReference>
<dbReference type="AlphaFoldDB" id="A0A0V8JLL0"/>
<evidence type="ECO:0000259" key="1">
    <source>
        <dbReference type="PROSITE" id="PS51192"/>
    </source>
</evidence>
<dbReference type="CDD" id="cd18785">
    <property type="entry name" value="SF2_C"/>
    <property type="match status" value="1"/>
</dbReference>
<dbReference type="InterPro" id="IPR027417">
    <property type="entry name" value="P-loop_NTPase"/>
</dbReference>
<dbReference type="GO" id="GO:0016787">
    <property type="term" value="F:hydrolase activity"/>
    <property type="evidence" value="ECO:0007669"/>
    <property type="project" value="InterPro"/>
</dbReference>
<dbReference type="PANTHER" id="PTHR47396">
    <property type="entry name" value="TYPE I RESTRICTION ENZYME ECOKI R PROTEIN"/>
    <property type="match status" value="1"/>
</dbReference>
<keyword evidence="3" id="KW-0540">Nuclease</keyword>
<dbReference type="InterPro" id="IPR054347">
    <property type="entry name" value="TOTE_primase"/>
</dbReference>
<protein>
    <submittedName>
        <fullName evidence="3">Restriction endonuclease subunit R</fullName>
    </submittedName>
</protein>
<keyword evidence="3" id="KW-0255">Endonuclease</keyword>
<dbReference type="InterPro" id="IPR001650">
    <property type="entry name" value="Helicase_C-like"/>
</dbReference>
<feature type="domain" description="Helicase C-terminal" evidence="2">
    <location>
        <begin position="616"/>
        <end position="767"/>
    </location>
</feature>
<dbReference type="EMBL" id="LNQP01000032">
    <property type="protein sequence ID" value="KSU87950.1"/>
    <property type="molecule type" value="Genomic_DNA"/>
</dbReference>
<keyword evidence="3" id="KW-0378">Hydrolase</keyword>
<dbReference type="GO" id="GO:0003677">
    <property type="term" value="F:DNA binding"/>
    <property type="evidence" value="ECO:0007669"/>
    <property type="project" value="InterPro"/>
</dbReference>
<dbReference type="Pfam" id="PF04851">
    <property type="entry name" value="ResIII"/>
    <property type="match status" value="1"/>
</dbReference>
<dbReference type="GO" id="GO:0005524">
    <property type="term" value="F:ATP binding"/>
    <property type="evidence" value="ECO:0007669"/>
    <property type="project" value="InterPro"/>
</dbReference>
<evidence type="ECO:0000313" key="3">
    <source>
        <dbReference type="EMBL" id="KSU87950.1"/>
    </source>
</evidence>
<dbReference type="PROSITE" id="PS51194">
    <property type="entry name" value="HELICASE_CTER"/>
    <property type="match status" value="1"/>
</dbReference>
<dbReference type="Proteomes" id="UP000053681">
    <property type="component" value="Unassembled WGS sequence"/>
</dbReference>
<dbReference type="PANTHER" id="PTHR47396:SF1">
    <property type="entry name" value="ATP-DEPENDENT HELICASE IRC3-RELATED"/>
    <property type="match status" value="1"/>
</dbReference>
<gene>
    <name evidence="3" type="ORF">AS180_10630</name>
</gene>
<comment type="caution">
    <text evidence="3">The sequence shown here is derived from an EMBL/GenBank/DDBJ whole genome shotgun (WGS) entry which is preliminary data.</text>
</comment>
<dbReference type="PROSITE" id="PS51192">
    <property type="entry name" value="HELICASE_ATP_BIND_1"/>
    <property type="match status" value="1"/>
</dbReference>
<feature type="domain" description="Helicase ATP-binding" evidence="1">
    <location>
        <begin position="417"/>
        <end position="567"/>
    </location>
</feature>
<dbReference type="Pfam" id="PF00271">
    <property type="entry name" value="Helicase_C"/>
    <property type="match status" value="1"/>
</dbReference>
<evidence type="ECO:0000259" key="2">
    <source>
        <dbReference type="PROSITE" id="PS51194"/>
    </source>
</evidence>
<reference evidence="3 4" key="1">
    <citation type="submission" date="2015-11" db="EMBL/GenBank/DDBJ databases">
        <title>Bacillus caseinolyticus sp nov.</title>
        <authorList>
            <person name="Dastager S.G."/>
            <person name="Mawlankar R."/>
        </authorList>
    </citation>
    <scope>NUCLEOTIDE SEQUENCE [LARGE SCALE GENOMIC DNA]</scope>
    <source>
        <strain evidence="3 4">SGD-V-76</strain>
    </source>
</reference>
<proteinExistence type="predicted"/>
<dbReference type="InterPro" id="IPR050742">
    <property type="entry name" value="Helicase_Restrict-Modif_Enz"/>
</dbReference>
<name>A0A0V8JLL0_9BACI</name>
<keyword evidence="4" id="KW-1185">Reference proteome</keyword>
<dbReference type="GO" id="GO:0005829">
    <property type="term" value="C:cytosol"/>
    <property type="evidence" value="ECO:0007669"/>
    <property type="project" value="TreeGrafter"/>
</dbReference>
<dbReference type="CDD" id="cd17926">
    <property type="entry name" value="DEXHc_RE"/>
    <property type="match status" value="1"/>
</dbReference>
<accession>A0A0V8JLL0</accession>
<organism evidence="3 4">
    <name type="scientific">Priestia veravalensis</name>
    <dbReference type="NCBI Taxonomy" id="1414648"/>
    <lineage>
        <taxon>Bacteria</taxon>
        <taxon>Bacillati</taxon>
        <taxon>Bacillota</taxon>
        <taxon>Bacilli</taxon>
        <taxon>Bacillales</taxon>
        <taxon>Bacillaceae</taxon>
        <taxon>Priestia</taxon>
    </lineage>
</organism>